<proteinExistence type="predicted"/>
<dbReference type="Proteomes" id="UP000094622">
    <property type="component" value="Unassembled WGS sequence"/>
</dbReference>
<sequence length="119" mass="12143">MGPGPALIAIGSRDPITAAQMVRLCADHPDIFVADCPAGAVPAPATPALPALLRCGGADADPAVVAGTFAGGILRWIEATSPRRLLVGGGDTALALFTALGARVWCRSASSRPEFPLWR</sequence>
<dbReference type="RefSeq" id="WP_245293967.1">
    <property type="nucleotide sequence ID" value="NZ_MCRJ01000032.1"/>
</dbReference>
<gene>
    <name evidence="1" type="ORF">A6302_01650</name>
</gene>
<dbReference type="EMBL" id="MCRJ01000032">
    <property type="protein sequence ID" value="ODN71016.1"/>
    <property type="molecule type" value="Genomic_DNA"/>
</dbReference>
<organism evidence="1 2">
    <name type="scientific">Methylobrevis pamukkalensis</name>
    <dbReference type="NCBI Taxonomy" id="1439726"/>
    <lineage>
        <taxon>Bacteria</taxon>
        <taxon>Pseudomonadati</taxon>
        <taxon>Pseudomonadota</taxon>
        <taxon>Alphaproteobacteria</taxon>
        <taxon>Hyphomicrobiales</taxon>
        <taxon>Pleomorphomonadaceae</taxon>
        <taxon>Methylobrevis</taxon>
    </lineage>
</organism>
<dbReference type="SUPFAM" id="SSF142764">
    <property type="entry name" value="YgbK-like"/>
    <property type="match status" value="1"/>
</dbReference>
<name>A0A1E3H5E8_9HYPH</name>
<evidence type="ECO:0000313" key="1">
    <source>
        <dbReference type="EMBL" id="ODN71016.1"/>
    </source>
</evidence>
<evidence type="ECO:0000313" key="2">
    <source>
        <dbReference type="Proteomes" id="UP000094622"/>
    </source>
</evidence>
<reference evidence="1 2" key="1">
    <citation type="submission" date="2016-07" db="EMBL/GenBank/DDBJ databases">
        <title>Draft Genome Sequence of Methylobrevis pamukkalensis PK2.</title>
        <authorList>
            <person name="Vasilenko O.V."/>
            <person name="Doronina N.V."/>
            <person name="Shmareva M.N."/>
            <person name="Tarlachkov S.V."/>
            <person name="Mustakhimov I."/>
            <person name="Trotsenko Y.A."/>
        </authorList>
    </citation>
    <scope>NUCLEOTIDE SEQUENCE [LARGE SCALE GENOMIC DNA]</scope>
    <source>
        <strain evidence="1 2">PK2</strain>
    </source>
</reference>
<protein>
    <recommendedName>
        <fullName evidence="3">Four-carbon acid sugar kinase nucleotide binding domain-containing protein</fullName>
    </recommendedName>
</protein>
<dbReference type="AlphaFoldDB" id="A0A1E3H5E8"/>
<comment type="caution">
    <text evidence="1">The sequence shown here is derived from an EMBL/GenBank/DDBJ whole genome shotgun (WGS) entry which is preliminary data.</text>
</comment>
<evidence type="ECO:0008006" key="3">
    <source>
        <dbReference type="Google" id="ProtNLM"/>
    </source>
</evidence>
<keyword evidence="2" id="KW-1185">Reference proteome</keyword>
<accession>A0A1E3H5E8</accession>